<keyword evidence="7" id="KW-1185">Reference proteome</keyword>
<dbReference type="GO" id="GO:0043565">
    <property type="term" value="F:sequence-specific DNA binding"/>
    <property type="evidence" value="ECO:0007669"/>
    <property type="project" value="TreeGrafter"/>
</dbReference>
<dbReference type="InterPro" id="IPR036390">
    <property type="entry name" value="WH_DNA-bd_sf"/>
</dbReference>
<dbReference type="PROSITE" id="PS50931">
    <property type="entry name" value="HTH_LYSR"/>
    <property type="match status" value="1"/>
</dbReference>
<dbReference type="Pfam" id="PF03466">
    <property type="entry name" value="LysR_substrate"/>
    <property type="match status" value="1"/>
</dbReference>
<keyword evidence="3 6" id="KW-0238">DNA-binding</keyword>
<accession>A0A840BJI1</accession>
<dbReference type="Gene3D" id="1.10.10.10">
    <property type="entry name" value="Winged helix-like DNA-binding domain superfamily/Winged helix DNA-binding domain"/>
    <property type="match status" value="1"/>
</dbReference>
<evidence type="ECO:0000256" key="3">
    <source>
        <dbReference type="ARBA" id="ARBA00023125"/>
    </source>
</evidence>
<dbReference type="Gene3D" id="3.40.190.290">
    <property type="match status" value="1"/>
</dbReference>
<dbReference type="FunFam" id="1.10.10.10:FF:000001">
    <property type="entry name" value="LysR family transcriptional regulator"/>
    <property type="match status" value="1"/>
</dbReference>
<keyword evidence="4" id="KW-0804">Transcription</keyword>
<sequence>MNTDLNDLLIFTRVAAVGSLAGAARGLGLPKSTVSHRMQQLEARLGARLIERTTRRLALTEIGAAYLARCQRIVAELEDAEAFVAGFKAEPAGTLRISAPLEIGTYFLGGIVARFMQQHPRVQVEIDLSSRFADLVEDGFDLAIRAGTLADSSLIARPLFQAPRRLVASPGYLAQHGSPTSPSALDEHHGVGPGSVREPLRWALNGAGGRIEAKLKCKLAVGSLSVQREAAIAGLGIARLPDFVCRDALANGELVAVLPDWQPDPVPLQAVYPSRRLLTPKVSAFLDFLERELLRLLGTPGA</sequence>
<dbReference type="GO" id="GO:0003700">
    <property type="term" value="F:DNA-binding transcription factor activity"/>
    <property type="evidence" value="ECO:0007669"/>
    <property type="project" value="InterPro"/>
</dbReference>
<dbReference type="FunFam" id="3.40.190.290:FF:000001">
    <property type="entry name" value="Transcriptional regulator, LysR family"/>
    <property type="match status" value="1"/>
</dbReference>
<dbReference type="SUPFAM" id="SSF53850">
    <property type="entry name" value="Periplasmic binding protein-like II"/>
    <property type="match status" value="1"/>
</dbReference>
<keyword evidence="2" id="KW-0805">Transcription regulation</keyword>
<evidence type="ECO:0000313" key="7">
    <source>
        <dbReference type="Proteomes" id="UP000561045"/>
    </source>
</evidence>
<evidence type="ECO:0000256" key="2">
    <source>
        <dbReference type="ARBA" id="ARBA00023015"/>
    </source>
</evidence>
<dbReference type="InterPro" id="IPR000847">
    <property type="entry name" value="LysR_HTH_N"/>
</dbReference>
<evidence type="ECO:0000256" key="4">
    <source>
        <dbReference type="ARBA" id="ARBA00023163"/>
    </source>
</evidence>
<name>A0A840BJI1_9RHOO</name>
<dbReference type="RefSeq" id="WP_183635624.1">
    <property type="nucleotide sequence ID" value="NZ_BAABLE010000005.1"/>
</dbReference>
<organism evidence="6 7">
    <name type="scientific">Niveibacterium umoris</name>
    <dbReference type="NCBI Taxonomy" id="1193620"/>
    <lineage>
        <taxon>Bacteria</taxon>
        <taxon>Pseudomonadati</taxon>
        <taxon>Pseudomonadota</taxon>
        <taxon>Betaproteobacteria</taxon>
        <taxon>Rhodocyclales</taxon>
        <taxon>Rhodocyclaceae</taxon>
        <taxon>Niveibacterium</taxon>
    </lineage>
</organism>
<evidence type="ECO:0000259" key="5">
    <source>
        <dbReference type="PROSITE" id="PS50931"/>
    </source>
</evidence>
<comment type="caution">
    <text evidence="6">The sequence shown here is derived from an EMBL/GenBank/DDBJ whole genome shotgun (WGS) entry which is preliminary data.</text>
</comment>
<dbReference type="GO" id="GO:0006351">
    <property type="term" value="P:DNA-templated transcription"/>
    <property type="evidence" value="ECO:0007669"/>
    <property type="project" value="TreeGrafter"/>
</dbReference>
<dbReference type="EMBL" id="JACIET010000002">
    <property type="protein sequence ID" value="MBB4013691.1"/>
    <property type="molecule type" value="Genomic_DNA"/>
</dbReference>
<gene>
    <name evidence="6" type="ORF">GGR36_003037</name>
</gene>
<proteinExistence type="inferred from homology"/>
<dbReference type="SUPFAM" id="SSF46785">
    <property type="entry name" value="Winged helix' DNA-binding domain"/>
    <property type="match status" value="1"/>
</dbReference>
<dbReference type="CDD" id="cd08422">
    <property type="entry name" value="PBP2_CrgA_like"/>
    <property type="match status" value="1"/>
</dbReference>
<dbReference type="InterPro" id="IPR036388">
    <property type="entry name" value="WH-like_DNA-bd_sf"/>
</dbReference>
<dbReference type="PANTHER" id="PTHR30537:SF68">
    <property type="entry name" value="TRANSCRIPTIONAL REGULATOR-RELATED"/>
    <property type="match status" value="1"/>
</dbReference>
<dbReference type="PANTHER" id="PTHR30537">
    <property type="entry name" value="HTH-TYPE TRANSCRIPTIONAL REGULATOR"/>
    <property type="match status" value="1"/>
</dbReference>
<comment type="similarity">
    <text evidence="1">Belongs to the LysR transcriptional regulatory family.</text>
</comment>
<evidence type="ECO:0000313" key="6">
    <source>
        <dbReference type="EMBL" id="MBB4013691.1"/>
    </source>
</evidence>
<feature type="domain" description="HTH lysR-type" evidence="5">
    <location>
        <begin position="3"/>
        <end position="60"/>
    </location>
</feature>
<reference evidence="6 7" key="1">
    <citation type="submission" date="2020-08" db="EMBL/GenBank/DDBJ databases">
        <title>Genomic Encyclopedia of Type Strains, Phase IV (KMG-IV): sequencing the most valuable type-strain genomes for metagenomic binning, comparative biology and taxonomic classification.</title>
        <authorList>
            <person name="Goeker M."/>
        </authorList>
    </citation>
    <scope>NUCLEOTIDE SEQUENCE [LARGE SCALE GENOMIC DNA]</scope>
    <source>
        <strain evidence="6 7">DSM 106739</strain>
    </source>
</reference>
<dbReference type="InterPro" id="IPR005119">
    <property type="entry name" value="LysR_subst-bd"/>
</dbReference>
<dbReference type="Pfam" id="PF00126">
    <property type="entry name" value="HTH_1"/>
    <property type="match status" value="1"/>
</dbReference>
<dbReference type="InterPro" id="IPR058163">
    <property type="entry name" value="LysR-type_TF_proteobact-type"/>
</dbReference>
<evidence type="ECO:0000256" key="1">
    <source>
        <dbReference type="ARBA" id="ARBA00009437"/>
    </source>
</evidence>
<protein>
    <submittedName>
        <fullName evidence="6">DNA-binding transcriptional LysR family regulator</fullName>
    </submittedName>
</protein>
<dbReference type="AlphaFoldDB" id="A0A840BJI1"/>
<dbReference type="Proteomes" id="UP000561045">
    <property type="component" value="Unassembled WGS sequence"/>
</dbReference>